<reference evidence="1" key="1">
    <citation type="submission" date="2020-10" db="EMBL/GenBank/DDBJ databases">
        <authorList>
            <person name="Gilroy R."/>
        </authorList>
    </citation>
    <scope>NUCLEOTIDE SEQUENCE</scope>
    <source>
        <strain evidence="1">CHK193-30670</strain>
    </source>
</reference>
<sequence>MIEISDKSKVVVGSLIGYNKNYKNKTYRLVTNNLDVLNIKFPEVFYLNDIGLDDVFKDKKKNKIGNCYKIIECVYKGFLDYFDADRINEIEKQSKKWNLLYPLSVNNVHSIIENGDETYVIQKIPNDFYTVIKLMKNKYNSHGLNKEFFIIDILKLEYLNDLINDDNTTVSFPISSSYIDFNKNKKVKKKLNHIKVDKRIDDFKNLIYFDLNGNVRKQNKDINAYKFVKKVPIRK</sequence>
<dbReference type="EMBL" id="DVMT01000047">
    <property type="protein sequence ID" value="HIU40574.1"/>
    <property type="molecule type" value="Genomic_DNA"/>
</dbReference>
<reference evidence="1" key="2">
    <citation type="journal article" date="2021" name="PeerJ">
        <title>Extensive microbial diversity within the chicken gut microbiome revealed by metagenomics and culture.</title>
        <authorList>
            <person name="Gilroy R."/>
            <person name="Ravi A."/>
            <person name="Getino M."/>
            <person name="Pursley I."/>
            <person name="Horton D.L."/>
            <person name="Alikhan N.F."/>
            <person name="Baker D."/>
            <person name="Gharbi K."/>
            <person name="Hall N."/>
            <person name="Watson M."/>
            <person name="Adriaenssens E.M."/>
            <person name="Foster-Nyarko E."/>
            <person name="Jarju S."/>
            <person name="Secka A."/>
            <person name="Antonio M."/>
            <person name="Oren A."/>
            <person name="Chaudhuri R.R."/>
            <person name="La Ragione R."/>
            <person name="Hildebrand F."/>
            <person name="Pallen M.J."/>
        </authorList>
    </citation>
    <scope>NUCLEOTIDE SEQUENCE</scope>
    <source>
        <strain evidence="1">CHK193-30670</strain>
    </source>
</reference>
<gene>
    <name evidence="1" type="ORF">IAB68_04675</name>
</gene>
<evidence type="ECO:0000313" key="1">
    <source>
        <dbReference type="EMBL" id="HIU40574.1"/>
    </source>
</evidence>
<name>A0A9D1IRE5_9FIRM</name>
<protein>
    <submittedName>
        <fullName evidence="1">Uncharacterized protein</fullName>
    </submittedName>
</protein>
<proteinExistence type="predicted"/>
<organism evidence="1 2">
    <name type="scientific">Candidatus Aphodocola excrementigallinarum</name>
    <dbReference type="NCBI Taxonomy" id="2840670"/>
    <lineage>
        <taxon>Bacteria</taxon>
        <taxon>Bacillati</taxon>
        <taxon>Bacillota</taxon>
        <taxon>Bacilli</taxon>
        <taxon>Candidatus Aphodocola</taxon>
    </lineage>
</organism>
<accession>A0A9D1IRE5</accession>
<dbReference type="Proteomes" id="UP000824074">
    <property type="component" value="Unassembled WGS sequence"/>
</dbReference>
<evidence type="ECO:0000313" key="2">
    <source>
        <dbReference type="Proteomes" id="UP000824074"/>
    </source>
</evidence>
<dbReference type="AlphaFoldDB" id="A0A9D1IRE5"/>
<comment type="caution">
    <text evidence="1">The sequence shown here is derived from an EMBL/GenBank/DDBJ whole genome shotgun (WGS) entry which is preliminary data.</text>
</comment>